<proteinExistence type="predicted"/>
<comment type="caution">
    <text evidence="2">The sequence shown here is derived from an EMBL/GenBank/DDBJ whole genome shotgun (WGS) entry which is preliminary data.</text>
</comment>
<organism evidence="2 3">
    <name type="scientific">Chryseobacterium kwangjuense</name>
    <dbReference type="NCBI Taxonomy" id="267125"/>
    <lineage>
        <taxon>Bacteria</taxon>
        <taxon>Pseudomonadati</taxon>
        <taxon>Bacteroidota</taxon>
        <taxon>Flavobacteriia</taxon>
        <taxon>Flavobacteriales</taxon>
        <taxon>Weeksellaceae</taxon>
        <taxon>Chryseobacterium group</taxon>
        <taxon>Chryseobacterium</taxon>
    </lineage>
</organism>
<reference evidence="2 3" key="2">
    <citation type="journal article" date="2016" name="Genome Announc.">
        <title>Draft Genome Sequence of a Biocontrol Rhizobacterium, Chryseobacterium kwangjuense Strain KJ1R5, Isolated from Pepper (Capsicum annuum).</title>
        <authorList>
            <person name="Jeong J.J."/>
            <person name="Park H."/>
            <person name="Park B.H."/>
            <person name="Mannaa M."/>
            <person name="Sang M.K."/>
            <person name="Choi I.G."/>
            <person name="Kim K.D."/>
        </authorList>
    </citation>
    <scope>NUCLEOTIDE SEQUENCE [LARGE SCALE GENOMIC DNA]</scope>
    <source>
        <strain evidence="2 3">KJ1R5</strain>
    </source>
</reference>
<reference evidence="3" key="1">
    <citation type="submission" date="2015-12" db="EMBL/GenBank/DDBJ databases">
        <title>Genome sequence of a biocontrol rhizobacterium Chryseobacterium kwangjuense strain KJ1R5 isolated from pepper (Capsicum annuum L.).</title>
        <authorList>
            <person name="Jeong J.-J."/>
            <person name="Park H."/>
            <person name="Mannaa M."/>
            <person name="Sang M.K."/>
            <person name="Choi I.-G."/>
            <person name="Kim K.D."/>
        </authorList>
    </citation>
    <scope>NUCLEOTIDE SEQUENCE [LARGE SCALE GENOMIC DNA]</scope>
    <source>
        <strain evidence="3">KJ1R5</strain>
    </source>
</reference>
<evidence type="ECO:0000256" key="1">
    <source>
        <dbReference type="SAM" id="MobiDB-lite"/>
    </source>
</evidence>
<dbReference type="Proteomes" id="UP000070513">
    <property type="component" value="Unassembled WGS sequence"/>
</dbReference>
<feature type="region of interest" description="Disordered" evidence="1">
    <location>
        <begin position="59"/>
        <end position="83"/>
    </location>
</feature>
<name>A0A135WII8_9FLAO</name>
<evidence type="ECO:0000313" key="2">
    <source>
        <dbReference type="EMBL" id="KXH84685.1"/>
    </source>
</evidence>
<evidence type="ECO:0000313" key="3">
    <source>
        <dbReference type="Proteomes" id="UP000070513"/>
    </source>
</evidence>
<accession>A0A135WII8</accession>
<sequence length="172" mass="19458">MKGTTVAIGETATFFVKDSGTVSKARIRNFEEEISGKEPPSNQTKRTVLRHKKFKFSSKKNEERLVSTSSEKKHETVQKPKTGFTELKPCPDHFISSYSQGMAVSASVPTLQCSPKFLIQNTIPNIIQGYSSHTDHELTDSSFLFLNNYYLLQHTTRPPPFISYLKETYSNS</sequence>
<protein>
    <submittedName>
        <fullName evidence="2">Uncharacterized protein</fullName>
    </submittedName>
</protein>
<feature type="compositionally biased region" description="Basic and acidic residues" evidence="1">
    <location>
        <begin position="59"/>
        <end position="78"/>
    </location>
</feature>
<gene>
    <name evidence="2" type="ORF">AU378_02675</name>
</gene>
<dbReference type="EMBL" id="LPUR01000001">
    <property type="protein sequence ID" value="KXH84685.1"/>
    <property type="molecule type" value="Genomic_DNA"/>
</dbReference>
<dbReference type="AlphaFoldDB" id="A0A135WII8"/>